<evidence type="ECO:0000256" key="2">
    <source>
        <dbReference type="ARBA" id="ARBA00023125"/>
    </source>
</evidence>
<dbReference type="SMART" id="SM00421">
    <property type="entry name" value="HTH_LUXR"/>
    <property type="match status" value="1"/>
</dbReference>
<dbReference type="EMBL" id="QUBR01000003">
    <property type="protein sequence ID" value="REK68961.1"/>
    <property type="molecule type" value="Genomic_DNA"/>
</dbReference>
<dbReference type="Pfam" id="PF00196">
    <property type="entry name" value="GerE"/>
    <property type="match status" value="1"/>
</dbReference>
<dbReference type="AlphaFoldDB" id="A0A371NZD6"/>
<dbReference type="Gene3D" id="3.40.50.2300">
    <property type="match status" value="1"/>
</dbReference>
<evidence type="ECO:0000256" key="1">
    <source>
        <dbReference type="ARBA" id="ARBA00022553"/>
    </source>
</evidence>
<dbReference type="Pfam" id="PF00072">
    <property type="entry name" value="Response_reg"/>
    <property type="match status" value="1"/>
</dbReference>
<feature type="domain" description="Response regulatory" evidence="5">
    <location>
        <begin position="4"/>
        <end position="120"/>
    </location>
</feature>
<accession>A0A371NZD6</accession>
<dbReference type="PROSITE" id="PS50110">
    <property type="entry name" value="RESPONSE_REGULATORY"/>
    <property type="match status" value="1"/>
</dbReference>
<name>A0A371NZD6_9ACTN</name>
<dbReference type="CDD" id="cd06170">
    <property type="entry name" value="LuxR_C_like"/>
    <property type="match status" value="1"/>
</dbReference>
<dbReference type="SUPFAM" id="SSF46894">
    <property type="entry name" value="C-terminal effector domain of the bipartite response regulators"/>
    <property type="match status" value="1"/>
</dbReference>
<dbReference type="GO" id="GO:0000160">
    <property type="term" value="P:phosphorelay signal transduction system"/>
    <property type="evidence" value="ECO:0007669"/>
    <property type="project" value="InterPro"/>
</dbReference>
<dbReference type="InterPro" id="IPR011006">
    <property type="entry name" value="CheY-like_superfamily"/>
</dbReference>
<dbReference type="InterPro" id="IPR001789">
    <property type="entry name" value="Sig_transdc_resp-reg_receiver"/>
</dbReference>
<evidence type="ECO:0000313" key="6">
    <source>
        <dbReference type="EMBL" id="REK68961.1"/>
    </source>
</evidence>
<keyword evidence="1 3" id="KW-0597">Phosphoprotein</keyword>
<dbReference type="OrthoDB" id="9808843at2"/>
<evidence type="ECO:0000259" key="4">
    <source>
        <dbReference type="PROSITE" id="PS50043"/>
    </source>
</evidence>
<dbReference type="SUPFAM" id="SSF52172">
    <property type="entry name" value="CheY-like"/>
    <property type="match status" value="1"/>
</dbReference>
<dbReference type="InterPro" id="IPR000792">
    <property type="entry name" value="Tscrpt_reg_LuxR_C"/>
</dbReference>
<keyword evidence="7" id="KW-1185">Reference proteome</keyword>
<dbReference type="PROSITE" id="PS50043">
    <property type="entry name" value="HTH_LUXR_2"/>
    <property type="match status" value="1"/>
</dbReference>
<keyword evidence="2 6" id="KW-0238">DNA-binding</keyword>
<comment type="caution">
    <text evidence="6">The sequence shown here is derived from an EMBL/GenBank/DDBJ whole genome shotgun (WGS) entry which is preliminary data.</text>
</comment>
<dbReference type="InterPro" id="IPR039420">
    <property type="entry name" value="WalR-like"/>
</dbReference>
<dbReference type="PROSITE" id="PS00622">
    <property type="entry name" value="HTH_LUXR_1"/>
    <property type="match status" value="1"/>
</dbReference>
<dbReference type="SMART" id="SM00448">
    <property type="entry name" value="REC"/>
    <property type="match status" value="1"/>
</dbReference>
<dbReference type="CDD" id="cd17535">
    <property type="entry name" value="REC_NarL-like"/>
    <property type="match status" value="1"/>
</dbReference>
<dbReference type="PANTHER" id="PTHR43214">
    <property type="entry name" value="TWO-COMPONENT RESPONSE REGULATOR"/>
    <property type="match status" value="1"/>
</dbReference>
<protein>
    <submittedName>
        <fullName evidence="6">DNA-binding response regulator</fullName>
    </submittedName>
</protein>
<dbReference type="RefSeq" id="WP_119705884.1">
    <property type="nucleotide sequence ID" value="NZ_JBHSOI010000001.1"/>
</dbReference>
<gene>
    <name evidence="6" type="ORF">DX116_19070</name>
</gene>
<feature type="modified residue" description="4-aspartylphosphate" evidence="3">
    <location>
        <position position="55"/>
    </location>
</feature>
<dbReference type="PRINTS" id="PR00038">
    <property type="entry name" value="HTHLUXR"/>
</dbReference>
<evidence type="ECO:0000313" key="7">
    <source>
        <dbReference type="Proteomes" id="UP000265581"/>
    </source>
</evidence>
<dbReference type="PANTHER" id="PTHR43214:SF43">
    <property type="entry name" value="TWO-COMPONENT RESPONSE REGULATOR"/>
    <property type="match status" value="1"/>
</dbReference>
<organism evidence="6 7">
    <name type="scientific">Aeromicrobium endophyticum</name>
    <dbReference type="NCBI Taxonomy" id="2292704"/>
    <lineage>
        <taxon>Bacteria</taxon>
        <taxon>Bacillati</taxon>
        <taxon>Actinomycetota</taxon>
        <taxon>Actinomycetes</taxon>
        <taxon>Propionibacteriales</taxon>
        <taxon>Nocardioidaceae</taxon>
        <taxon>Aeromicrobium</taxon>
    </lineage>
</organism>
<dbReference type="Proteomes" id="UP000265581">
    <property type="component" value="Unassembled WGS sequence"/>
</dbReference>
<reference evidence="6 7" key="1">
    <citation type="submission" date="2018-08" db="EMBL/GenBank/DDBJ databases">
        <title>Aeromicrobium sp. M2KJ-4, whole genome shotgun sequence.</title>
        <authorList>
            <person name="Tuo L."/>
        </authorList>
    </citation>
    <scope>NUCLEOTIDE SEQUENCE [LARGE SCALE GENOMIC DNA]</scope>
    <source>
        <strain evidence="6 7">M2KJ-4</strain>
    </source>
</reference>
<feature type="domain" description="HTH luxR-type" evidence="4">
    <location>
        <begin position="142"/>
        <end position="207"/>
    </location>
</feature>
<dbReference type="InterPro" id="IPR016032">
    <property type="entry name" value="Sig_transdc_resp-reg_C-effctor"/>
</dbReference>
<dbReference type="GO" id="GO:0003677">
    <property type="term" value="F:DNA binding"/>
    <property type="evidence" value="ECO:0007669"/>
    <property type="project" value="UniProtKB-KW"/>
</dbReference>
<dbReference type="GO" id="GO:0006355">
    <property type="term" value="P:regulation of DNA-templated transcription"/>
    <property type="evidence" value="ECO:0007669"/>
    <property type="project" value="InterPro"/>
</dbReference>
<proteinExistence type="predicted"/>
<evidence type="ECO:0000259" key="5">
    <source>
        <dbReference type="PROSITE" id="PS50110"/>
    </source>
</evidence>
<dbReference type="InterPro" id="IPR058245">
    <property type="entry name" value="NreC/VraR/RcsB-like_REC"/>
</dbReference>
<sequence length="214" mass="22681">MTTSVLLVDDHQLVRAGLVALVDSTDDLAVVGQAADGREAVRAAGVLQPDVVLMDLSMPVMDGVEATRQLVAAMPDVRIVVLTSFSDQGRVADALAAGAIGYLLKDCEPEQLLAAIRSAALGHTPIDPRVAHALLPRRPEPGEVAASELSPREAEVLRLVADGLANKQIARRLGITERTVKAHVGSVFRRIGVGDRTSAALWARDNLPVQQPEN</sequence>
<evidence type="ECO:0000256" key="3">
    <source>
        <dbReference type="PROSITE-ProRule" id="PRU00169"/>
    </source>
</evidence>